<dbReference type="PANTHER" id="PTHR19328:SF75">
    <property type="entry name" value="ALDOSE SUGAR DEHYDROGENASE YLII"/>
    <property type="match status" value="1"/>
</dbReference>
<evidence type="ECO:0000313" key="4">
    <source>
        <dbReference type="Proteomes" id="UP000297475"/>
    </source>
</evidence>
<feature type="signal peptide" evidence="1">
    <location>
        <begin position="1"/>
        <end position="30"/>
    </location>
</feature>
<dbReference type="Proteomes" id="UP000297475">
    <property type="component" value="Unassembled WGS sequence"/>
</dbReference>
<comment type="caution">
    <text evidence="3">The sequence shown here is derived from an EMBL/GenBank/DDBJ whole genome shotgun (WGS) entry which is preliminary data.</text>
</comment>
<name>A0A4Z0W9N4_9GAMM</name>
<gene>
    <name evidence="3" type="ORF">E4656_02595</name>
</gene>
<protein>
    <submittedName>
        <fullName evidence="3">PQQ-dependent sugar dehydrogenase</fullName>
    </submittedName>
</protein>
<dbReference type="RefSeq" id="WP_135480909.1">
    <property type="nucleotide sequence ID" value="NZ_SRMF01000001.1"/>
</dbReference>
<dbReference type="Pfam" id="PF07995">
    <property type="entry name" value="GSDH"/>
    <property type="match status" value="1"/>
</dbReference>
<dbReference type="InterPro" id="IPR011041">
    <property type="entry name" value="Quinoprot_gluc/sorb_DH_b-prop"/>
</dbReference>
<evidence type="ECO:0000259" key="2">
    <source>
        <dbReference type="Pfam" id="PF07995"/>
    </source>
</evidence>
<dbReference type="Gene3D" id="2.120.10.30">
    <property type="entry name" value="TolB, C-terminal domain"/>
    <property type="match status" value="1"/>
</dbReference>
<dbReference type="OrthoDB" id="9770043at2"/>
<dbReference type="InterPro" id="IPR011042">
    <property type="entry name" value="6-blade_b-propeller_TolB-like"/>
</dbReference>
<organism evidence="3 4">
    <name type="scientific">Natronospirillum operosum</name>
    <dbReference type="NCBI Taxonomy" id="2759953"/>
    <lineage>
        <taxon>Bacteria</taxon>
        <taxon>Pseudomonadati</taxon>
        <taxon>Pseudomonadota</taxon>
        <taxon>Gammaproteobacteria</taxon>
        <taxon>Oceanospirillales</taxon>
        <taxon>Natronospirillaceae</taxon>
        <taxon>Natronospirillum</taxon>
    </lineage>
</organism>
<keyword evidence="1" id="KW-0732">Signal</keyword>
<proteinExistence type="predicted"/>
<dbReference type="EMBL" id="SRMF01000001">
    <property type="protein sequence ID" value="TGG95329.1"/>
    <property type="molecule type" value="Genomic_DNA"/>
</dbReference>
<evidence type="ECO:0000256" key="1">
    <source>
        <dbReference type="SAM" id="SignalP"/>
    </source>
</evidence>
<feature type="chain" id="PRO_5021218853" evidence="1">
    <location>
        <begin position="31"/>
        <end position="380"/>
    </location>
</feature>
<sequence length="380" mass="41722">MSVSVEQSTPRSLTRLTGLLLLLCAASVGAQTVSTDYTVETVTTGLEHPWSLAFLPDNRMLVTERAGRLRLINQDDVLITEPVSGLPEDIYVDAQAGLKDLLLAPDFEDSGELHFSYACGTAEANTTCLARATLEGRQLHNVEVIFRADPLREGSVHYGGRLARLPDDTLLLTLGDGFSYRNEAQNRQNHIGKIVRLNPDGSVPADNPFVDDPDTRDEIFTLGHRNPQGILYDADTDRIIAHEHGPRGGDELNIIRAGENYGWPLITTGVDYTGARITPFTELPGLTTPILTWTPALAPSGITRYDGFLFPDWRGDYFIGGLAGQSVRRVRLHNGDATEEEVLFADRGDRFRDVRTGPDGALYLLTDRASGSVLRVVPDR</sequence>
<dbReference type="SUPFAM" id="SSF50952">
    <property type="entry name" value="Soluble quinoprotein glucose dehydrogenase"/>
    <property type="match status" value="1"/>
</dbReference>
<evidence type="ECO:0000313" key="3">
    <source>
        <dbReference type="EMBL" id="TGG95329.1"/>
    </source>
</evidence>
<dbReference type="AlphaFoldDB" id="A0A4Z0W9N4"/>
<reference evidence="3 4" key="1">
    <citation type="submission" date="2019-04" db="EMBL/GenBank/DDBJ databases">
        <title>Natronospirillum operosus gen. nov., sp. nov., a haloalkaliphilic satellite isolated from decaying biomass of laboratory culture of cyanobacterium Geitlerinema sp. and proposal of Natronospirillaceae fam. nov. and Saccharospirillaceae fam. nov.</title>
        <authorList>
            <person name="Kevbrin V."/>
            <person name="Boltyanskaya Y."/>
            <person name="Koziaeva V."/>
            <person name="Grouzdev D.S."/>
            <person name="Park M."/>
            <person name="Cho J."/>
        </authorList>
    </citation>
    <scope>NUCLEOTIDE SEQUENCE [LARGE SCALE GENOMIC DNA]</scope>
    <source>
        <strain evidence="3 4">G-116</strain>
    </source>
</reference>
<dbReference type="InterPro" id="IPR012938">
    <property type="entry name" value="Glc/Sorbosone_DH"/>
</dbReference>
<feature type="domain" description="Glucose/Sorbosone dehydrogenase" evidence="2">
    <location>
        <begin position="46"/>
        <end position="375"/>
    </location>
</feature>
<dbReference type="PANTHER" id="PTHR19328">
    <property type="entry name" value="HEDGEHOG-INTERACTING PROTEIN"/>
    <property type="match status" value="1"/>
</dbReference>
<accession>A0A4Z0W9N4</accession>
<keyword evidence="4" id="KW-1185">Reference proteome</keyword>